<dbReference type="Gene3D" id="2.160.20.10">
    <property type="entry name" value="Single-stranded right-handed beta-helix, Pectin lyase-like"/>
    <property type="match status" value="1"/>
</dbReference>
<evidence type="ECO:0000313" key="2">
    <source>
        <dbReference type="EMBL" id="GAH58388.1"/>
    </source>
</evidence>
<feature type="domain" description="Right handed beta helix" evidence="1">
    <location>
        <begin position="3"/>
        <end position="146"/>
    </location>
</feature>
<sequence length="274" mass="29507">ERGISLSMADLINIEGNNCSFNTHGIFLAGSDNITIKENIANNNKYNGIYLGDAFIIISIYSHNNKLSGNDCNYNNNGIFSDGGGNHNITGNNCDNNRYYGIILQSNSLDNKILGNNCSFNGNIGIDASINSHRTVVIGNNCSYNNAHGMEVMNCNDFTIINNTMSHNGKTIVSYSGLSIDSSNNMIIRGNVFNDNIYAGIVLNGGNNINVSLNTCNGNNLGLYIMSGTAIEVAWNVFIGNVDCILDFGTGTNIHDNICGNRPRSFLLESDAGT</sequence>
<organism evidence="2">
    <name type="scientific">marine sediment metagenome</name>
    <dbReference type="NCBI Taxonomy" id="412755"/>
    <lineage>
        <taxon>unclassified sequences</taxon>
        <taxon>metagenomes</taxon>
        <taxon>ecological metagenomes</taxon>
    </lineage>
</organism>
<protein>
    <recommendedName>
        <fullName evidence="1">Right handed beta helix domain-containing protein</fullName>
    </recommendedName>
</protein>
<feature type="non-terminal residue" evidence="2">
    <location>
        <position position="1"/>
    </location>
</feature>
<dbReference type="InterPro" id="IPR011050">
    <property type="entry name" value="Pectin_lyase_fold/virulence"/>
</dbReference>
<dbReference type="InterPro" id="IPR022441">
    <property type="entry name" value="Para_beta_helix_rpt-2"/>
</dbReference>
<accession>X1ILE5</accession>
<comment type="caution">
    <text evidence="2">The sequence shown here is derived from an EMBL/GenBank/DDBJ whole genome shotgun (WGS) entry which is preliminary data.</text>
</comment>
<dbReference type="NCBIfam" id="TIGR03804">
    <property type="entry name" value="para_beta_helix"/>
    <property type="match status" value="3"/>
</dbReference>
<evidence type="ECO:0000259" key="1">
    <source>
        <dbReference type="Pfam" id="PF13229"/>
    </source>
</evidence>
<dbReference type="Pfam" id="PF13229">
    <property type="entry name" value="Beta_helix"/>
    <property type="match status" value="1"/>
</dbReference>
<dbReference type="AlphaFoldDB" id="X1ILE5"/>
<dbReference type="InterPro" id="IPR039448">
    <property type="entry name" value="Beta_helix"/>
</dbReference>
<gene>
    <name evidence="2" type="ORF">S03H2_40658</name>
</gene>
<dbReference type="SMART" id="SM00710">
    <property type="entry name" value="PbH1"/>
    <property type="match status" value="9"/>
</dbReference>
<dbReference type="SUPFAM" id="SSF51126">
    <property type="entry name" value="Pectin lyase-like"/>
    <property type="match status" value="2"/>
</dbReference>
<name>X1ILE5_9ZZZZ</name>
<dbReference type="EMBL" id="BARU01025222">
    <property type="protein sequence ID" value="GAH58388.1"/>
    <property type="molecule type" value="Genomic_DNA"/>
</dbReference>
<dbReference type="InterPro" id="IPR006626">
    <property type="entry name" value="PbH1"/>
</dbReference>
<dbReference type="InterPro" id="IPR012334">
    <property type="entry name" value="Pectin_lyas_fold"/>
</dbReference>
<reference evidence="2" key="1">
    <citation type="journal article" date="2014" name="Front. Microbiol.">
        <title>High frequency of phylogenetically diverse reductive dehalogenase-homologous genes in deep subseafloor sedimentary metagenomes.</title>
        <authorList>
            <person name="Kawai M."/>
            <person name="Futagami T."/>
            <person name="Toyoda A."/>
            <person name="Takaki Y."/>
            <person name="Nishi S."/>
            <person name="Hori S."/>
            <person name="Arai W."/>
            <person name="Tsubouchi T."/>
            <person name="Morono Y."/>
            <person name="Uchiyama I."/>
            <person name="Ito T."/>
            <person name="Fujiyama A."/>
            <person name="Inagaki F."/>
            <person name="Takami H."/>
        </authorList>
    </citation>
    <scope>NUCLEOTIDE SEQUENCE</scope>
    <source>
        <strain evidence="2">Expedition CK06-06</strain>
    </source>
</reference>
<proteinExistence type="predicted"/>
<feature type="non-terminal residue" evidence="2">
    <location>
        <position position="274"/>
    </location>
</feature>